<dbReference type="InterPro" id="IPR009056">
    <property type="entry name" value="Cyt_c-like_dom"/>
</dbReference>
<evidence type="ECO:0000256" key="3">
    <source>
        <dbReference type="ARBA" id="ARBA00023004"/>
    </source>
</evidence>
<evidence type="ECO:0000313" key="6">
    <source>
        <dbReference type="EMBL" id="GAA4106090.1"/>
    </source>
</evidence>
<dbReference type="SUPFAM" id="SSF46626">
    <property type="entry name" value="Cytochrome c"/>
    <property type="match status" value="1"/>
</dbReference>
<dbReference type="Pfam" id="PF22807">
    <property type="entry name" value="TrAA12"/>
    <property type="match status" value="2"/>
</dbReference>
<protein>
    <recommendedName>
        <fullName evidence="5">Cytochrome c domain-containing protein</fullName>
    </recommendedName>
</protein>
<dbReference type="SUPFAM" id="SSF50952">
    <property type="entry name" value="Soluble quinoprotein glucose dehydrogenase"/>
    <property type="match status" value="1"/>
</dbReference>
<dbReference type="Proteomes" id="UP001500392">
    <property type="component" value="Unassembled WGS sequence"/>
</dbReference>
<dbReference type="InterPro" id="IPR054539">
    <property type="entry name" value="Beta-prop_PDH"/>
</dbReference>
<evidence type="ECO:0000256" key="2">
    <source>
        <dbReference type="ARBA" id="ARBA00022723"/>
    </source>
</evidence>
<dbReference type="PANTHER" id="PTHR33546">
    <property type="entry name" value="LARGE, MULTIFUNCTIONAL SECRETED PROTEIN-RELATED"/>
    <property type="match status" value="1"/>
</dbReference>
<keyword evidence="2 4" id="KW-0479">Metal-binding</keyword>
<accession>A0ABP7X6X6</accession>
<evidence type="ECO:0000256" key="4">
    <source>
        <dbReference type="PROSITE-ProRule" id="PRU00433"/>
    </source>
</evidence>
<dbReference type="InterPro" id="IPR036909">
    <property type="entry name" value="Cyt_c-like_dom_sf"/>
</dbReference>
<keyword evidence="1 4" id="KW-0349">Heme</keyword>
<evidence type="ECO:0000256" key="1">
    <source>
        <dbReference type="ARBA" id="ARBA00022617"/>
    </source>
</evidence>
<proteinExistence type="predicted"/>
<feature type="domain" description="Cytochrome c" evidence="5">
    <location>
        <begin position="429"/>
        <end position="504"/>
    </location>
</feature>
<dbReference type="PROSITE" id="PS51007">
    <property type="entry name" value="CYTC"/>
    <property type="match status" value="1"/>
</dbReference>
<reference evidence="7" key="1">
    <citation type="journal article" date="2019" name="Int. J. Syst. Evol. Microbiol.">
        <title>The Global Catalogue of Microorganisms (GCM) 10K type strain sequencing project: providing services to taxonomists for standard genome sequencing and annotation.</title>
        <authorList>
            <consortium name="The Broad Institute Genomics Platform"/>
            <consortium name="The Broad Institute Genome Sequencing Center for Infectious Disease"/>
            <person name="Wu L."/>
            <person name="Ma J."/>
        </authorList>
    </citation>
    <scope>NUCLEOTIDE SEQUENCE [LARGE SCALE GENOMIC DNA]</scope>
    <source>
        <strain evidence="7">JCM 17304</strain>
    </source>
</reference>
<evidence type="ECO:0000313" key="7">
    <source>
        <dbReference type="Proteomes" id="UP001500392"/>
    </source>
</evidence>
<dbReference type="EMBL" id="BAABDM010000012">
    <property type="protein sequence ID" value="GAA4106090.1"/>
    <property type="molecule type" value="Genomic_DNA"/>
</dbReference>
<comment type="caution">
    <text evidence="6">The sequence shown here is derived from an EMBL/GenBank/DDBJ whole genome shotgun (WGS) entry which is preliminary data.</text>
</comment>
<keyword evidence="3 4" id="KW-0408">Iron</keyword>
<gene>
    <name evidence="6" type="ORF">GCM10022414_36350</name>
</gene>
<dbReference type="InterPro" id="IPR011042">
    <property type="entry name" value="6-blade_b-propeller_TolB-like"/>
</dbReference>
<evidence type="ECO:0000259" key="5">
    <source>
        <dbReference type="PROSITE" id="PS51007"/>
    </source>
</evidence>
<dbReference type="Gene3D" id="2.120.10.30">
    <property type="entry name" value="TolB, C-terminal domain"/>
    <property type="match status" value="1"/>
</dbReference>
<dbReference type="PANTHER" id="PTHR33546:SF1">
    <property type="entry name" value="LARGE, MULTIFUNCTIONAL SECRETED PROTEIN"/>
    <property type="match status" value="1"/>
</dbReference>
<dbReference type="InterPro" id="IPR011041">
    <property type="entry name" value="Quinoprot_gluc/sorb_DH_b-prop"/>
</dbReference>
<dbReference type="Gene3D" id="1.10.760.10">
    <property type="entry name" value="Cytochrome c-like domain"/>
    <property type="match status" value="1"/>
</dbReference>
<organism evidence="6 7">
    <name type="scientific">Zhongshania borealis</name>
    <dbReference type="NCBI Taxonomy" id="889488"/>
    <lineage>
        <taxon>Bacteria</taxon>
        <taxon>Pseudomonadati</taxon>
        <taxon>Pseudomonadota</taxon>
        <taxon>Gammaproteobacteria</taxon>
        <taxon>Cellvibrionales</taxon>
        <taxon>Spongiibacteraceae</taxon>
        <taxon>Zhongshania</taxon>
    </lineage>
</organism>
<name>A0ABP7X6X6_9GAMM</name>
<keyword evidence="7" id="KW-1185">Reference proteome</keyword>
<sequence>MLKRLFLTILVLAGLLIFTPLLLVQFGPAGWGTTSKLLVNMVFGYGDTLNASAVKQQLKVADGFQVSLYAKDLGKIRFLKVTDAGDLLVSRPNTGDVLLLEQDRNSDGVPDGQRILLGGLTRPHGLDIADGWLYVAESDGLGKIHFNSATGTVTGEYQRIVSGLGDKGNHWTKTVRASVDGWLYLSSGSTCNVCEEDDPQRASIMRLRSDGSELSVYASGLRNSVGFDWAPWDNSLYATDNGRDLLGDDIPPCELNKIDAGGFYGWPYVNASAADPDFGELNPAVAAKNIAPSYEFRAHNAPLGIRFLRHSGVAGFERTALVALHGSWNRSVPDGYKVVSLHWLADGRIVERDFLSGFLQGENLLGRPVDVAETRDGSIYISDDYSGSIYRVSAGDEKGIGLSATVLTASEAPEKESGLAVYSKEQRGSLFARGEIVFRGNACVACHSESPDDKSMAAPLVGLERRYSVKELSDFFTAPTPPMPVFPLSAEDREALAVYLLVRP</sequence>